<dbReference type="Proteomes" id="UP000437862">
    <property type="component" value="Chromosome"/>
</dbReference>
<dbReference type="RefSeq" id="WP_145873397.1">
    <property type="nucleotide sequence ID" value="NZ_CP046904.1"/>
</dbReference>
<keyword evidence="1" id="KW-1133">Transmembrane helix</keyword>
<keyword evidence="1" id="KW-0472">Membrane</keyword>
<evidence type="ECO:0000313" key="2">
    <source>
        <dbReference type="EMBL" id="QGZ38699.1"/>
    </source>
</evidence>
<evidence type="ECO:0000256" key="1">
    <source>
        <dbReference type="SAM" id="Phobius"/>
    </source>
</evidence>
<name>A0ABX6FM94_9BURK</name>
<reference evidence="2 3" key="1">
    <citation type="submission" date="2019-12" db="EMBL/GenBank/DDBJ databases">
        <title>Draft Genome Sequences of Six Type Strains of the Genus Massilia.</title>
        <authorList>
            <person name="Miess H."/>
            <person name="Frediansyah A."/>
            <person name="Goeker M."/>
            <person name="Gross H."/>
        </authorList>
    </citation>
    <scope>NUCLEOTIDE SEQUENCE [LARGE SCALE GENOMIC DNA]</scope>
    <source>
        <strain evidence="2 3">DSM 26639</strain>
    </source>
</reference>
<accession>A0ABX6FM94</accession>
<keyword evidence="3" id="KW-1185">Reference proteome</keyword>
<proteinExistence type="predicted"/>
<feature type="transmembrane region" description="Helical" evidence="1">
    <location>
        <begin position="6"/>
        <end position="23"/>
    </location>
</feature>
<evidence type="ECO:0000313" key="3">
    <source>
        <dbReference type="Proteomes" id="UP000437862"/>
    </source>
</evidence>
<organism evidence="2 3">
    <name type="scientific">Pseudoduganella flava</name>
    <dbReference type="NCBI Taxonomy" id="871742"/>
    <lineage>
        <taxon>Bacteria</taxon>
        <taxon>Pseudomonadati</taxon>
        <taxon>Pseudomonadota</taxon>
        <taxon>Betaproteobacteria</taxon>
        <taxon>Burkholderiales</taxon>
        <taxon>Oxalobacteraceae</taxon>
        <taxon>Telluria group</taxon>
        <taxon>Pseudoduganella</taxon>
    </lineage>
</organism>
<keyword evidence="1" id="KW-0812">Transmembrane</keyword>
<gene>
    <name evidence="2" type="ORF">GO485_06270</name>
</gene>
<sequence>MSELETIGWGAVAAGALCFGLALSTGGTMKALADPATDIFRKLGFADPERVNLNSYQYGIVHIHELVHSPEMRANHANIHCYKKAIADGKLKLAQ</sequence>
<dbReference type="EMBL" id="CP046904">
    <property type="protein sequence ID" value="QGZ38699.1"/>
    <property type="molecule type" value="Genomic_DNA"/>
</dbReference>
<protein>
    <submittedName>
        <fullName evidence="2">Uncharacterized protein</fullName>
    </submittedName>
</protein>